<dbReference type="FunFam" id="2.60.40.1120:FF:000003">
    <property type="entry name" value="Outer membrane protein Omp121"/>
    <property type="match status" value="1"/>
</dbReference>
<keyword evidence="3 7" id="KW-1134">Transmembrane beta strand</keyword>
<dbReference type="InterPro" id="IPR012910">
    <property type="entry name" value="Plug_dom"/>
</dbReference>
<keyword evidence="4 7" id="KW-0812">Transmembrane</keyword>
<dbReference type="Pfam" id="PF07715">
    <property type="entry name" value="Plug"/>
    <property type="match status" value="1"/>
</dbReference>
<dbReference type="Gene3D" id="2.60.40.1120">
    <property type="entry name" value="Carboxypeptidase-like, regulatory domain"/>
    <property type="match status" value="1"/>
</dbReference>
<dbReference type="InterPro" id="IPR023997">
    <property type="entry name" value="TonB-dep_OMP_SusC/RagA_CS"/>
</dbReference>
<dbReference type="SUPFAM" id="SSF56935">
    <property type="entry name" value="Porins"/>
    <property type="match status" value="1"/>
</dbReference>
<accession>A0A3E4PXC3</accession>
<protein>
    <submittedName>
        <fullName evidence="9">TonB-dependent receptor</fullName>
    </submittedName>
</protein>
<dbReference type="InterPro" id="IPR008969">
    <property type="entry name" value="CarboxyPept-like_regulatory"/>
</dbReference>
<dbReference type="Gene3D" id="2.40.170.20">
    <property type="entry name" value="TonB-dependent receptor, beta-barrel domain"/>
    <property type="match status" value="1"/>
</dbReference>
<organism evidence="9 10">
    <name type="scientific">Bacteroides uniformis</name>
    <dbReference type="NCBI Taxonomy" id="820"/>
    <lineage>
        <taxon>Bacteria</taxon>
        <taxon>Pseudomonadati</taxon>
        <taxon>Bacteroidota</taxon>
        <taxon>Bacteroidia</taxon>
        <taxon>Bacteroidales</taxon>
        <taxon>Bacteroidaceae</taxon>
        <taxon>Bacteroides</taxon>
    </lineage>
</organism>
<evidence type="ECO:0000256" key="7">
    <source>
        <dbReference type="PROSITE-ProRule" id="PRU01360"/>
    </source>
</evidence>
<dbReference type="InterPro" id="IPR039426">
    <property type="entry name" value="TonB-dep_rcpt-like"/>
</dbReference>
<dbReference type="SUPFAM" id="SSF49464">
    <property type="entry name" value="Carboxypeptidase regulatory domain-like"/>
    <property type="match status" value="1"/>
</dbReference>
<dbReference type="AlphaFoldDB" id="A0A3E4PXC3"/>
<reference evidence="9 10" key="1">
    <citation type="submission" date="2018-08" db="EMBL/GenBank/DDBJ databases">
        <title>A genome reference for cultivated species of the human gut microbiota.</title>
        <authorList>
            <person name="Zou Y."/>
            <person name="Xue W."/>
            <person name="Luo G."/>
        </authorList>
    </citation>
    <scope>NUCLEOTIDE SEQUENCE [LARGE SCALE GENOMIC DNA]</scope>
    <source>
        <strain evidence="9 10">TF09-22</strain>
    </source>
</reference>
<keyword evidence="5 7" id="KW-0472">Membrane</keyword>
<comment type="subcellular location">
    <subcellularLocation>
        <location evidence="1 7">Cell outer membrane</location>
        <topology evidence="1 7">Multi-pass membrane protein</topology>
    </subcellularLocation>
</comment>
<dbReference type="Pfam" id="PF13715">
    <property type="entry name" value="CarbopepD_reg_2"/>
    <property type="match status" value="1"/>
</dbReference>
<keyword evidence="6 7" id="KW-0998">Cell outer membrane</keyword>
<comment type="caution">
    <text evidence="9">The sequence shown here is derived from an EMBL/GenBank/DDBJ whole genome shotgun (WGS) entry which is preliminary data.</text>
</comment>
<gene>
    <name evidence="9" type="ORF">DXC91_13100</name>
</gene>
<evidence type="ECO:0000313" key="9">
    <source>
        <dbReference type="EMBL" id="RGK84445.1"/>
    </source>
</evidence>
<dbReference type="PROSITE" id="PS52016">
    <property type="entry name" value="TONB_DEPENDENT_REC_3"/>
    <property type="match status" value="1"/>
</dbReference>
<dbReference type="Gene3D" id="2.170.130.10">
    <property type="entry name" value="TonB-dependent receptor, plug domain"/>
    <property type="match status" value="1"/>
</dbReference>
<proteinExistence type="inferred from homology"/>
<dbReference type="FunFam" id="2.170.130.10:FF:000008">
    <property type="entry name" value="SusC/RagA family TonB-linked outer membrane protein"/>
    <property type="match status" value="1"/>
</dbReference>
<comment type="similarity">
    <text evidence="7">Belongs to the TonB-dependent receptor family.</text>
</comment>
<dbReference type="NCBIfam" id="TIGR04056">
    <property type="entry name" value="OMP_RagA_SusC"/>
    <property type="match status" value="1"/>
</dbReference>
<keyword evidence="9" id="KW-0675">Receptor</keyword>
<evidence type="ECO:0000313" key="10">
    <source>
        <dbReference type="Proteomes" id="UP000260874"/>
    </source>
</evidence>
<sequence>MKHVLIQERKSLFLFLRYLLLLFVMPTELIAQSITISGTVTDSNKEAVIGANVLLKGTSTGTITDVEGKYQLTVPENGTLVFSSVGYTSQEIAVNKRRIINVTLSDDIMLIDEVVVVGYGTVRKSDLTGSVGKVTTSELNQLSTTDIGQAIAGRVAGVDVTSNSGAPGAGTKIRVRGYGTINSSDPLYVVDGFPVSDIDYLSPQDIESLEILKDASATAIYGSRGANGVVLIKTKGGQYNSKTSINATAYISMAKTTKHMDLLNAWEFATLKKELAANSNTPLSARDEAMYNYVIDNKYEGTNWEDEVSRTGYSQNYNLDINGGTDRQTFSIGATYAKQEGVLKYNSMDILTGRINNTYKLPLDLTLGINAVYSHRSSKGGNGDGNYFGSIWPAVMRADPMIPAWDEYNDNWGEILFSDPSYHPARSIYLGSDKYGHSISNMFVGNFTLQMDNIAKVKGLSFRTQYGIRANFNESKRYTPVWYVASNQNNTNSSLTMSRNNFTSWLWNGYLMYNRVIGKHSINSTLGAEIQDFRYSTLSGTAADVPENPNLWYIDNSLTQSSKTSSNSMPTISRMASYFGRINYTFASKYLLTVTGRYDGTSKFADSQKWGFFPSFSLGWNAHEEEFLKDKTPFEQLKVRMGWGQVGNEASAAQFGYISLMNSSYRAVIGDQLQQGQIQRTFANSELAWETAEQVNFGIDFGTLNMRLTGTIDYFVRTTKDMILRTPIPLYVGMGRANTNAGSMRNKGLEVTLRWNDKIGKDFSYSISANASFVKNKVLSLGSPDPIYGGGVARKAENFTRTEVGREMAYFYGYKTDGIFQNWDEINNYKTPDGQLIQPNAAPGDVKFLKTANDGLPLNPEDRTYLGSGMPDATFGLNLTANYKGFDFSMFMQSCVGNEIANALVMDIYSSEFGQWNMSKKMMNRWHGEGTTNVYPRLIASDPNENARFSDRYVEDGSYLRMKNLQLGYTLPSTFTKKFNVSKLRIYGSIDNVFVLTKYSGFDPEMGDLLGNPLSIGVDLASYPRPRTFVLGFNISL</sequence>
<evidence type="ECO:0000259" key="8">
    <source>
        <dbReference type="Pfam" id="PF07715"/>
    </source>
</evidence>
<dbReference type="InterPro" id="IPR023996">
    <property type="entry name" value="TonB-dep_OMP_SusC/RagA"/>
</dbReference>
<evidence type="ECO:0000256" key="4">
    <source>
        <dbReference type="ARBA" id="ARBA00022692"/>
    </source>
</evidence>
<name>A0A3E4PXC3_BACUN</name>
<evidence type="ECO:0000256" key="1">
    <source>
        <dbReference type="ARBA" id="ARBA00004571"/>
    </source>
</evidence>
<dbReference type="EMBL" id="QSRB01000011">
    <property type="protein sequence ID" value="RGK84445.1"/>
    <property type="molecule type" value="Genomic_DNA"/>
</dbReference>
<evidence type="ECO:0000256" key="5">
    <source>
        <dbReference type="ARBA" id="ARBA00023136"/>
    </source>
</evidence>
<evidence type="ECO:0000256" key="3">
    <source>
        <dbReference type="ARBA" id="ARBA00022452"/>
    </source>
</evidence>
<keyword evidence="2 7" id="KW-0813">Transport</keyword>
<dbReference type="NCBIfam" id="TIGR04057">
    <property type="entry name" value="SusC_RagA_signa"/>
    <property type="match status" value="1"/>
</dbReference>
<dbReference type="InterPro" id="IPR036942">
    <property type="entry name" value="Beta-barrel_TonB_sf"/>
</dbReference>
<evidence type="ECO:0000256" key="6">
    <source>
        <dbReference type="ARBA" id="ARBA00023237"/>
    </source>
</evidence>
<evidence type="ECO:0000256" key="2">
    <source>
        <dbReference type="ARBA" id="ARBA00022448"/>
    </source>
</evidence>
<dbReference type="InterPro" id="IPR037066">
    <property type="entry name" value="Plug_dom_sf"/>
</dbReference>
<dbReference type="Proteomes" id="UP000260874">
    <property type="component" value="Unassembled WGS sequence"/>
</dbReference>
<feature type="domain" description="TonB-dependent receptor plug" evidence="8">
    <location>
        <begin position="124"/>
        <end position="229"/>
    </location>
</feature>
<dbReference type="GO" id="GO:0009279">
    <property type="term" value="C:cell outer membrane"/>
    <property type="evidence" value="ECO:0007669"/>
    <property type="project" value="UniProtKB-SubCell"/>
</dbReference>